<dbReference type="PROSITE" id="PS00028">
    <property type="entry name" value="ZINC_FINGER_C2H2_1"/>
    <property type="match status" value="1"/>
</dbReference>
<comment type="caution">
    <text evidence="4">The sequence shown here is derived from an EMBL/GenBank/DDBJ whole genome shotgun (WGS) entry which is preliminary data.</text>
</comment>
<keyword evidence="1" id="KW-0479">Metal-binding</keyword>
<evidence type="ECO:0000256" key="1">
    <source>
        <dbReference type="PROSITE-ProRule" id="PRU00042"/>
    </source>
</evidence>
<dbReference type="AlphaFoldDB" id="A0A9W7IQR8"/>
<gene>
    <name evidence="4" type="ORF">HRI_003725300</name>
</gene>
<dbReference type="Proteomes" id="UP001165190">
    <property type="component" value="Unassembled WGS sequence"/>
</dbReference>
<name>A0A9W7IQR8_HIBTR</name>
<keyword evidence="1" id="KW-0862">Zinc</keyword>
<evidence type="ECO:0000313" key="4">
    <source>
        <dbReference type="EMBL" id="GMJ00561.1"/>
    </source>
</evidence>
<reference evidence="4" key="1">
    <citation type="submission" date="2023-05" db="EMBL/GenBank/DDBJ databases">
        <title>Genome and transcriptome analyses reveal genes involved in the formation of fine ridges on petal epidermal cells in Hibiscus trionum.</title>
        <authorList>
            <person name="Koshimizu S."/>
            <person name="Masuda S."/>
            <person name="Ishii T."/>
            <person name="Shirasu K."/>
            <person name="Hoshino A."/>
            <person name="Arita M."/>
        </authorList>
    </citation>
    <scope>NUCLEOTIDE SEQUENCE</scope>
    <source>
        <strain evidence="4">Hamamatsu line</strain>
    </source>
</reference>
<keyword evidence="1" id="KW-0863">Zinc-finger</keyword>
<protein>
    <recommendedName>
        <fullName evidence="3">C2H2-type domain-containing protein</fullName>
    </recommendedName>
</protein>
<dbReference type="OrthoDB" id="1933825at2759"/>
<dbReference type="InterPro" id="IPR013087">
    <property type="entry name" value="Znf_C2H2_type"/>
</dbReference>
<feature type="compositionally biased region" description="Basic and acidic residues" evidence="2">
    <location>
        <begin position="10"/>
        <end position="21"/>
    </location>
</feature>
<dbReference type="PANTHER" id="PTHR47593:SF8">
    <property type="entry name" value="OS12G0581900 PROTEIN"/>
    <property type="match status" value="1"/>
</dbReference>
<evidence type="ECO:0000259" key="3">
    <source>
        <dbReference type="PROSITE" id="PS50157"/>
    </source>
</evidence>
<evidence type="ECO:0000313" key="5">
    <source>
        <dbReference type="Proteomes" id="UP001165190"/>
    </source>
</evidence>
<proteinExistence type="predicted"/>
<evidence type="ECO:0000256" key="2">
    <source>
        <dbReference type="SAM" id="MobiDB-lite"/>
    </source>
</evidence>
<sequence length="171" mass="19160">MFMIQQSELRSNEDNEEESRGEWLKLRLGGNSMSTAAGGGSEMTPISGSTKIFSCNFCIRKFYSSQALGGHQNAHKRERDAARRYHSHRMMSIPINNSHMVRNRSLGVRPHSLLHKPNRDGAATARFDETYTSFGTAGMQLTQDDAMASVWPGSFRLDPKPASKLDLNLRL</sequence>
<dbReference type="GO" id="GO:0008270">
    <property type="term" value="F:zinc ion binding"/>
    <property type="evidence" value="ECO:0007669"/>
    <property type="project" value="UniProtKB-KW"/>
</dbReference>
<dbReference type="InterPro" id="IPR053266">
    <property type="entry name" value="Zinc_finger_protein_7"/>
</dbReference>
<organism evidence="4 5">
    <name type="scientific">Hibiscus trionum</name>
    <name type="common">Flower of an hour</name>
    <dbReference type="NCBI Taxonomy" id="183268"/>
    <lineage>
        <taxon>Eukaryota</taxon>
        <taxon>Viridiplantae</taxon>
        <taxon>Streptophyta</taxon>
        <taxon>Embryophyta</taxon>
        <taxon>Tracheophyta</taxon>
        <taxon>Spermatophyta</taxon>
        <taxon>Magnoliopsida</taxon>
        <taxon>eudicotyledons</taxon>
        <taxon>Gunneridae</taxon>
        <taxon>Pentapetalae</taxon>
        <taxon>rosids</taxon>
        <taxon>malvids</taxon>
        <taxon>Malvales</taxon>
        <taxon>Malvaceae</taxon>
        <taxon>Malvoideae</taxon>
        <taxon>Hibiscus</taxon>
    </lineage>
</organism>
<dbReference type="Gene3D" id="3.30.160.60">
    <property type="entry name" value="Classic Zinc Finger"/>
    <property type="match status" value="1"/>
</dbReference>
<dbReference type="SUPFAM" id="SSF57667">
    <property type="entry name" value="beta-beta-alpha zinc fingers"/>
    <property type="match status" value="1"/>
</dbReference>
<dbReference type="PANTHER" id="PTHR47593">
    <property type="entry name" value="ZINC FINGER PROTEIN 4-LIKE"/>
    <property type="match status" value="1"/>
</dbReference>
<dbReference type="EMBL" id="BSYR01000035">
    <property type="protein sequence ID" value="GMJ00561.1"/>
    <property type="molecule type" value="Genomic_DNA"/>
</dbReference>
<dbReference type="PROSITE" id="PS50157">
    <property type="entry name" value="ZINC_FINGER_C2H2_2"/>
    <property type="match status" value="1"/>
</dbReference>
<keyword evidence="5" id="KW-1185">Reference proteome</keyword>
<feature type="domain" description="C2H2-type" evidence="3">
    <location>
        <begin position="53"/>
        <end position="80"/>
    </location>
</feature>
<accession>A0A9W7IQR8</accession>
<feature type="region of interest" description="Disordered" evidence="2">
    <location>
        <begin position="1"/>
        <end position="21"/>
    </location>
</feature>
<dbReference type="InterPro" id="IPR036236">
    <property type="entry name" value="Znf_C2H2_sf"/>
</dbReference>